<reference evidence="2 3" key="1">
    <citation type="submission" date="2024-05" db="EMBL/GenBank/DDBJ databases">
        <title>Genome sequencing and assembly of Indian major carp, Cirrhinus mrigala (Hamilton, 1822).</title>
        <authorList>
            <person name="Mohindra V."/>
            <person name="Chowdhury L.M."/>
            <person name="Lal K."/>
            <person name="Jena J.K."/>
        </authorList>
    </citation>
    <scope>NUCLEOTIDE SEQUENCE [LARGE SCALE GENOMIC DNA]</scope>
    <source>
        <strain evidence="2">CM1030</strain>
        <tissue evidence="2">Blood</tissue>
    </source>
</reference>
<name>A0ABD0P126_CIRMR</name>
<feature type="region of interest" description="Disordered" evidence="1">
    <location>
        <begin position="12"/>
        <end position="36"/>
    </location>
</feature>
<comment type="caution">
    <text evidence="2">The sequence shown here is derived from an EMBL/GenBank/DDBJ whole genome shotgun (WGS) entry which is preliminary data.</text>
</comment>
<proteinExistence type="predicted"/>
<evidence type="ECO:0000256" key="1">
    <source>
        <dbReference type="SAM" id="MobiDB-lite"/>
    </source>
</evidence>
<accession>A0ABD0P126</accession>
<organism evidence="2 3">
    <name type="scientific">Cirrhinus mrigala</name>
    <name type="common">Mrigala</name>
    <dbReference type="NCBI Taxonomy" id="683832"/>
    <lineage>
        <taxon>Eukaryota</taxon>
        <taxon>Metazoa</taxon>
        <taxon>Chordata</taxon>
        <taxon>Craniata</taxon>
        <taxon>Vertebrata</taxon>
        <taxon>Euteleostomi</taxon>
        <taxon>Actinopterygii</taxon>
        <taxon>Neopterygii</taxon>
        <taxon>Teleostei</taxon>
        <taxon>Ostariophysi</taxon>
        <taxon>Cypriniformes</taxon>
        <taxon>Cyprinidae</taxon>
        <taxon>Labeoninae</taxon>
        <taxon>Labeonini</taxon>
        <taxon>Cirrhinus</taxon>
    </lineage>
</organism>
<gene>
    <name evidence="2" type="ORF">M9458_035942</name>
</gene>
<evidence type="ECO:0008006" key="4">
    <source>
        <dbReference type="Google" id="ProtNLM"/>
    </source>
</evidence>
<dbReference type="EMBL" id="JAMKFB020000018">
    <property type="protein sequence ID" value="KAL0167720.1"/>
    <property type="molecule type" value="Genomic_DNA"/>
</dbReference>
<dbReference type="Proteomes" id="UP001529510">
    <property type="component" value="Unassembled WGS sequence"/>
</dbReference>
<protein>
    <recommendedName>
        <fullName evidence="4">Zona pellucida protein C</fullName>
    </recommendedName>
</protein>
<evidence type="ECO:0000313" key="3">
    <source>
        <dbReference type="Proteomes" id="UP001529510"/>
    </source>
</evidence>
<evidence type="ECO:0000313" key="2">
    <source>
        <dbReference type="EMBL" id="KAL0167720.1"/>
    </source>
</evidence>
<dbReference type="AlphaFoldDB" id="A0ABD0P126"/>
<sequence length="75" mass="8147">VLIDLSNTAQLDNTPRWHPLKEQKPTLRRGPAALGDSEALEGPEVLEVKEGNRGTSSPLKLTAFSLTLLKVGHAY</sequence>
<feature type="non-terminal residue" evidence="2">
    <location>
        <position position="1"/>
    </location>
</feature>
<keyword evidence="3" id="KW-1185">Reference proteome</keyword>